<feature type="transmembrane region" description="Helical" evidence="2">
    <location>
        <begin position="7"/>
        <end position="24"/>
    </location>
</feature>
<reference evidence="4" key="1">
    <citation type="submission" date="2017-10" db="EMBL/GenBank/DDBJ databases">
        <title>Paulinella longichromatophora chromatophore genome.</title>
        <authorList>
            <person name="Lhee D."/>
            <person name="Yoon H.S."/>
        </authorList>
    </citation>
    <scope>NUCLEOTIDE SEQUENCE</scope>
</reference>
<feature type="domain" description="FAD dependent oxidoreductase" evidence="3">
    <location>
        <begin position="8"/>
        <end position="350"/>
    </location>
</feature>
<proteinExistence type="predicted"/>
<evidence type="ECO:0000256" key="2">
    <source>
        <dbReference type="SAM" id="Phobius"/>
    </source>
</evidence>
<dbReference type="Pfam" id="PF01266">
    <property type="entry name" value="DAO"/>
    <property type="match status" value="1"/>
</dbReference>
<dbReference type="EMBL" id="MG264610">
    <property type="protein sequence ID" value="AUG32384.1"/>
    <property type="molecule type" value="Genomic_DNA"/>
</dbReference>
<sequence>MRIKDQVITIIGAGATGLSLAWYLQNSGYSVRLIDPQLKNLAKAESASFAATGILMGSIYKNTRGRSWQLRQRSVALWPQWRALIQSCTKDLIYRPGILFLASNISEQNWQSQILLKSRKADIIKWNRKKLDALDPEISSSILSGLFSLEDGQIDPKRILDSFYEDSLRKGIDIISRRLKRLIYVKDTWQLELECGESLNSRWIVLCTGSDISVLPSKGYHPILTQRIAGQSLQLMLPHPRENPWKCWPGSINWKSNNLVPISNNEYWIGSTIEKDNFIKSDTLNTLINRHGIAPEWLKKSKIIKHWQGLRSRPIYRPSPILQLVAPGLIVATGFYRNGILLAPATAEWVMKCITITDHSY</sequence>
<protein>
    <submittedName>
        <fullName evidence="4">NAD binding site:D-amino acid oxidase</fullName>
    </submittedName>
</protein>
<organism evidence="4">
    <name type="scientific">Paulinella longichromatophora</name>
    <dbReference type="NCBI Taxonomy" id="1708747"/>
    <lineage>
        <taxon>Eukaryota</taxon>
        <taxon>Sar</taxon>
        <taxon>Rhizaria</taxon>
        <taxon>Cercozoa</taxon>
        <taxon>Imbricatea</taxon>
        <taxon>Silicofilosea</taxon>
        <taxon>Euglyphida</taxon>
        <taxon>Paulinellidae</taxon>
        <taxon>Paulinella</taxon>
    </lineage>
</organism>
<dbReference type="AlphaFoldDB" id="A0A2H4ZPC9"/>
<evidence type="ECO:0000256" key="1">
    <source>
        <dbReference type="ARBA" id="ARBA00023002"/>
    </source>
</evidence>
<keyword evidence="2" id="KW-1133">Transmembrane helix</keyword>
<dbReference type="PANTHER" id="PTHR13847:SF289">
    <property type="entry name" value="GLYCINE OXIDASE"/>
    <property type="match status" value="1"/>
</dbReference>
<dbReference type="InterPro" id="IPR006076">
    <property type="entry name" value="FAD-dep_OxRdtase"/>
</dbReference>
<dbReference type="InterPro" id="IPR036188">
    <property type="entry name" value="FAD/NAD-bd_sf"/>
</dbReference>
<keyword evidence="4" id="KW-0934">Plastid</keyword>
<dbReference type="GO" id="GO:0005737">
    <property type="term" value="C:cytoplasm"/>
    <property type="evidence" value="ECO:0007669"/>
    <property type="project" value="TreeGrafter"/>
</dbReference>
<keyword evidence="2" id="KW-0472">Membrane</keyword>
<gene>
    <name evidence="4" type="ORF">PLO_388</name>
</gene>
<name>A0A2H4ZPC9_9EUKA</name>
<dbReference type="SUPFAM" id="SSF51905">
    <property type="entry name" value="FAD/NAD(P)-binding domain"/>
    <property type="match status" value="1"/>
</dbReference>
<geneLocation type="plastid" evidence="4"/>
<dbReference type="PANTHER" id="PTHR13847">
    <property type="entry name" value="SARCOSINE DEHYDROGENASE-RELATED"/>
    <property type="match status" value="1"/>
</dbReference>
<dbReference type="Gene3D" id="3.50.50.60">
    <property type="entry name" value="FAD/NAD(P)-binding domain"/>
    <property type="match status" value="1"/>
</dbReference>
<accession>A0A2H4ZPC9</accession>
<dbReference type="GO" id="GO:0016491">
    <property type="term" value="F:oxidoreductase activity"/>
    <property type="evidence" value="ECO:0007669"/>
    <property type="project" value="UniProtKB-KW"/>
</dbReference>
<evidence type="ECO:0000259" key="3">
    <source>
        <dbReference type="Pfam" id="PF01266"/>
    </source>
</evidence>
<evidence type="ECO:0000313" key="4">
    <source>
        <dbReference type="EMBL" id="AUG32384.1"/>
    </source>
</evidence>
<keyword evidence="2" id="KW-0812">Transmembrane</keyword>
<dbReference type="Gene3D" id="3.30.9.10">
    <property type="entry name" value="D-Amino Acid Oxidase, subunit A, domain 2"/>
    <property type="match status" value="1"/>
</dbReference>
<keyword evidence="1" id="KW-0560">Oxidoreductase</keyword>